<dbReference type="EnsemblMetazoa" id="CLYHEMT004918.3">
    <property type="protein sequence ID" value="CLYHEMP004918.3"/>
    <property type="gene ID" value="CLYHEMG004918"/>
</dbReference>
<dbReference type="Proteomes" id="UP000594262">
    <property type="component" value="Unplaced"/>
</dbReference>
<dbReference type="InterPro" id="IPR053196">
    <property type="entry name" value="Lipoprotein_YbaY-like"/>
</dbReference>
<sequence length="622" mass="69867">KKCDNFIYGGCGGNGNRFQTKKECEKKCIPTTPSAGELKIKKVADEWSWPVPKPRKPILSDIEMTLKGRIDFKGVKKVLPSPSCLYVTLADVSLMDAPSTVIGTQRFNVSNFDTSNMFQYEMAFKKPAESQLLRRYSVSARIHLGRCPEKLQVIKRGEFITDTHFGVSLSRDKDSYDKDFKIICYACEEEEKKEEPQGPPQPTEIDTNESKVVLLGKGCTFEGKRYSVRERFANKGCKGECVCLGNDRVSCTPLCPITDTKCESGSIAMEVAKPHAKYPQCQCQMTECMRNLTVTENEMLKMLANGDQEPELPGDEPRGPDGGPFTGEYTPGVAYNVTLEKNKTITISGNIRFKEHQTILKDMCLQIILQDASIADADGFVVKESRFDFMNHFLNSTTLNYTIVAPKPIEKDLHGQYDVSVALLHGECSDDSLRLRAGDYYSDHLNHVRLTTDENEYVVNIDVTKIKGSDDDNDEEEEEEEFGGFEEYGGAAPNVSLELNRTITLTGEIEFKKELGVLPNGSCIKLRLEDISIADGSLFLVGERKFDLSGVEIKTTYQYKFTVPKPIEDDLHEFFAISAVLNKGWCSEGMGFEEGDLYTDTNFMVSLTNETDRYDDNEMFLK</sequence>
<evidence type="ECO:0000256" key="3">
    <source>
        <dbReference type="SAM" id="MobiDB-lite"/>
    </source>
</evidence>
<organism evidence="5 6">
    <name type="scientific">Clytia hemisphaerica</name>
    <dbReference type="NCBI Taxonomy" id="252671"/>
    <lineage>
        <taxon>Eukaryota</taxon>
        <taxon>Metazoa</taxon>
        <taxon>Cnidaria</taxon>
        <taxon>Hydrozoa</taxon>
        <taxon>Hydroidolina</taxon>
        <taxon>Leptothecata</taxon>
        <taxon>Obeliida</taxon>
        <taxon>Clytiidae</taxon>
        <taxon>Clytia</taxon>
    </lineage>
</organism>
<feature type="region of interest" description="Disordered" evidence="3">
    <location>
        <begin position="306"/>
        <end position="327"/>
    </location>
</feature>
<accession>A0A7M5V7E5</accession>
<keyword evidence="2" id="KW-0722">Serine protease inhibitor</keyword>
<evidence type="ECO:0000256" key="1">
    <source>
        <dbReference type="ARBA" id="ARBA00022690"/>
    </source>
</evidence>
<dbReference type="SUPFAM" id="SSF57362">
    <property type="entry name" value="BPTI-like"/>
    <property type="match status" value="1"/>
</dbReference>
<dbReference type="PRINTS" id="PR00759">
    <property type="entry name" value="BASICPTASE"/>
</dbReference>
<dbReference type="PANTHER" id="PTHR38013">
    <property type="entry name" value="GLYCOPROTEIN/POLYSACCHARIDE METABOLISM"/>
    <property type="match status" value="1"/>
</dbReference>
<evidence type="ECO:0000313" key="5">
    <source>
        <dbReference type="EnsemblMetazoa" id="CLYHEMP004918.3"/>
    </source>
</evidence>
<dbReference type="InterPro" id="IPR036880">
    <property type="entry name" value="Kunitz_BPTI_sf"/>
</dbReference>
<feature type="domain" description="BPTI/Kunitz inhibitor" evidence="4">
    <location>
        <begin position="1"/>
        <end position="28"/>
    </location>
</feature>
<name>A0A7M5V7E5_9CNID</name>
<dbReference type="InterPro" id="IPR020901">
    <property type="entry name" value="Prtase_inh_Kunz-CS"/>
</dbReference>
<reference evidence="5" key="1">
    <citation type="submission" date="2021-01" db="UniProtKB">
        <authorList>
            <consortium name="EnsemblMetazoa"/>
        </authorList>
    </citation>
    <scope>IDENTIFICATION</scope>
</reference>
<dbReference type="PROSITE" id="PS50279">
    <property type="entry name" value="BPTI_KUNITZ_2"/>
    <property type="match status" value="1"/>
</dbReference>
<proteinExistence type="predicted"/>
<evidence type="ECO:0000256" key="2">
    <source>
        <dbReference type="ARBA" id="ARBA00022900"/>
    </source>
</evidence>
<dbReference type="Pfam" id="PF00014">
    <property type="entry name" value="Kunitz_BPTI"/>
    <property type="match status" value="1"/>
</dbReference>
<dbReference type="Gene3D" id="4.10.410.10">
    <property type="entry name" value="Pancreatic trypsin inhibitor Kunitz domain"/>
    <property type="match status" value="1"/>
</dbReference>
<dbReference type="OrthoDB" id="5967717at2759"/>
<dbReference type="InterPro" id="IPR002223">
    <property type="entry name" value="Kunitz_BPTI"/>
</dbReference>
<dbReference type="PANTHER" id="PTHR38013:SF1">
    <property type="entry name" value="GLYCOPROTEIN_POLYSACCHARIDE METABOLISM"/>
    <property type="match status" value="1"/>
</dbReference>
<dbReference type="GO" id="GO:0004867">
    <property type="term" value="F:serine-type endopeptidase inhibitor activity"/>
    <property type="evidence" value="ECO:0007669"/>
    <property type="project" value="UniProtKB-KW"/>
</dbReference>
<dbReference type="PROSITE" id="PS00280">
    <property type="entry name" value="BPTI_KUNITZ_1"/>
    <property type="match status" value="1"/>
</dbReference>
<keyword evidence="6" id="KW-1185">Reference proteome</keyword>
<evidence type="ECO:0000259" key="4">
    <source>
        <dbReference type="PROSITE" id="PS50279"/>
    </source>
</evidence>
<protein>
    <recommendedName>
        <fullName evidence="4">BPTI/Kunitz inhibitor domain-containing protein</fullName>
    </recommendedName>
</protein>
<keyword evidence="1" id="KW-0646">Protease inhibitor</keyword>
<dbReference type="Pfam" id="PF09619">
    <property type="entry name" value="YscW"/>
    <property type="match status" value="1"/>
</dbReference>
<evidence type="ECO:0000313" key="6">
    <source>
        <dbReference type="Proteomes" id="UP000594262"/>
    </source>
</evidence>
<dbReference type="InterPro" id="IPR039366">
    <property type="entry name" value="Pilotin"/>
</dbReference>
<dbReference type="AlphaFoldDB" id="A0A7M5V7E5"/>